<gene>
    <name evidence="2" type="ORF">ACFFJ8_03290</name>
</gene>
<dbReference type="SMART" id="SM00028">
    <property type="entry name" value="TPR"/>
    <property type="match status" value="3"/>
</dbReference>
<evidence type="ECO:0000313" key="3">
    <source>
        <dbReference type="Proteomes" id="UP001589818"/>
    </source>
</evidence>
<name>A0ABV6J3E2_9BACL</name>
<dbReference type="InterPro" id="IPR001173">
    <property type="entry name" value="Glyco_trans_2-like"/>
</dbReference>
<proteinExistence type="predicted"/>
<feature type="domain" description="Glycosyltransferase 2-like" evidence="1">
    <location>
        <begin position="732"/>
        <end position="818"/>
    </location>
</feature>
<dbReference type="PANTHER" id="PTHR43685:SF2">
    <property type="entry name" value="GLYCOSYLTRANSFERASE 2-LIKE DOMAIN-CONTAINING PROTEIN"/>
    <property type="match status" value="1"/>
</dbReference>
<sequence>MTGTNEFEQHKRQIKDEIKQWIQEGELDQASLLINEYEAIVKDDSEIANMKAIICISQGNLVDAGDVLIQALDLDPANADAYYNMAYLKQAQGDYDSAYRFYKLAEKYAGDMDYLEGLKETIQQIRSELETPEEQEVKRFIILSSCNWRNMLQRPHHIAKALAQAGHLVEFVEPGRQKIAVDSRDLAVDDIVQLSISNANSSGLAHIYSTVTIYEDDQPVMDSYSSLIQHLIDSAIEDVVVICYLPDSIHTLNRLNGDFKVIYECVDDHTDLEYSFWNKKQDYEYEIRLLERADFITATSMALFLTRGINRSNIFLSKNAVNRSDFQIEDEAPIPDDLAAIPGPRVCYMGVVYKRFDEDLFYRLVRENRDLSFVVIGSVLEGMLVEKEENLYILGPKSHAELKYYLTHMDVGIIPSRDEADINVSCDPIKGYEYVSCGLPVIATNMPELATGNKCIQISGSFDEFNRLMREGLKAKLSKEQINDVLEGNSWEARGRLILDILNDKAQKHRKDLILEDKRKVWRDILEDSPNYLLESLYSFTFAETSIDLFYEHARRAYDNYKTSFTLKTYAYAAFLTDKTESCISYILDDPSLRDIDKAELLFLRSYNKYDVLRLKLLFHAKLYDVWQQEILTLEYNEDQLVEQAHYYFETGNNASAEELYAKVLQTKSVYLTSPVFNRNLSEHLIRMGAFQEGKAFKENERKFTEEHLGRYRQEMVKTVGADIKKKKKRFSIVIPTRNSPNTLEFTLKTCLNQSFSDYEIVVCDNSSDNMTEQLIKRLDDSKIRIVKPEQELAMTDNFNFAVSQIEGEYVIVLGSDDGLLLHALDTLDVLLDAFQTKLLTWNLLAYGWPDVQLEGYQNYFAIPNVATGRVGHQYMEGKEVIRAVAQYEVTYNVLPMLYCNSVVHSDLLSELVEKTGSVYKSISPDAYSGFTLAYLQKRYISINIPMSIGGNSGNSTGMSYAFGKDKKSEKITNDYLRLNRKTGLNVHKQIPDVKTVEAVIGEAFMRAKDTLFPNDQYLELNRKRMIEKSVQALANSEGQLTEILYNLYNALSDDEHLQQWFYETYLESEIIPVTKGEHRFKYKKGFIDNGGGLIVDATEFGVTDVNGAAELFRKVTGW</sequence>
<dbReference type="CDD" id="cd00761">
    <property type="entry name" value="Glyco_tranf_GTA_type"/>
    <property type="match status" value="1"/>
</dbReference>
<dbReference type="Pfam" id="PF00535">
    <property type="entry name" value="Glycos_transf_2"/>
    <property type="match status" value="1"/>
</dbReference>
<dbReference type="Gene3D" id="3.40.50.2000">
    <property type="entry name" value="Glycogen Phosphorylase B"/>
    <property type="match status" value="1"/>
</dbReference>
<dbReference type="Gene3D" id="1.25.40.10">
    <property type="entry name" value="Tetratricopeptide repeat domain"/>
    <property type="match status" value="1"/>
</dbReference>
<evidence type="ECO:0000313" key="2">
    <source>
        <dbReference type="EMBL" id="MFC0390395.1"/>
    </source>
</evidence>
<keyword evidence="3" id="KW-1185">Reference proteome</keyword>
<dbReference type="RefSeq" id="WP_204820028.1">
    <property type="nucleotide sequence ID" value="NZ_JANHOF010000024.1"/>
</dbReference>
<dbReference type="InterPro" id="IPR011990">
    <property type="entry name" value="TPR-like_helical_dom_sf"/>
</dbReference>
<evidence type="ECO:0000259" key="1">
    <source>
        <dbReference type="Pfam" id="PF00535"/>
    </source>
</evidence>
<dbReference type="SUPFAM" id="SSF53756">
    <property type="entry name" value="UDP-Glycosyltransferase/glycogen phosphorylase"/>
    <property type="match status" value="1"/>
</dbReference>
<reference evidence="2 3" key="1">
    <citation type="submission" date="2024-09" db="EMBL/GenBank/DDBJ databases">
        <authorList>
            <person name="Sun Q."/>
            <person name="Mori K."/>
        </authorList>
    </citation>
    <scope>NUCLEOTIDE SEQUENCE [LARGE SCALE GENOMIC DNA]</scope>
    <source>
        <strain evidence="2 3">CCM 4839</strain>
    </source>
</reference>
<dbReference type="GO" id="GO:0016757">
    <property type="term" value="F:glycosyltransferase activity"/>
    <property type="evidence" value="ECO:0007669"/>
    <property type="project" value="UniProtKB-KW"/>
</dbReference>
<dbReference type="Pfam" id="PF13414">
    <property type="entry name" value="TPR_11"/>
    <property type="match status" value="1"/>
</dbReference>
<dbReference type="EMBL" id="JBHLVF010000008">
    <property type="protein sequence ID" value="MFC0390395.1"/>
    <property type="molecule type" value="Genomic_DNA"/>
</dbReference>
<dbReference type="SUPFAM" id="SSF53448">
    <property type="entry name" value="Nucleotide-diphospho-sugar transferases"/>
    <property type="match status" value="1"/>
</dbReference>
<dbReference type="EC" id="2.4.-.-" evidence="2"/>
<protein>
    <submittedName>
        <fullName evidence="2">Glycosyltransferase</fullName>
        <ecNumber evidence="2">2.4.-.-</ecNumber>
    </submittedName>
</protein>
<dbReference type="PANTHER" id="PTHR43685">
    <property type="entry name" value="GLYCOSYLTRANSFERASE"/>
    <property type="match status" value="1"/>
</dbReference>
<dbReference type="Pfam" id="PF13692">
    <property type="entry name" value="Glyco_trans_1_4"/>
    <property type="match status" value="1"/>
</dbReference>
<dbReference type="Proteomes" id="UP001589818">
    <property type="component" value="Unassembled WGS sequence"/>
</dbReference>
<dbReference type="InterPro" id="IPR029044">
    <property type="entry name" value="Nucleotide-diphossugar_trans"/>
</dbReference>
<dbReference type="Gene3D" id="3.90.550.10">
    <property type="entry name" value="Spore Coat Polysaccharide Biosynthesis Protein SpsA, Chain A"/>
    <property type="match status" value="1"/>
</dbReference>
<dbReference type="InterPro" id="IPR050834">
    <property type="entry name" value="Glycosyltransf_2"/>
</dbReference>
<dbReference type="SUPFAM" id="SSF48452">
    <property type="entry name" value="TPR-like"/>
    <property type="match status" value="1"/>
</dbReference>
<comment type="caution">
    <text evidence="2">The sequence shown here is derived from an EMBL/GenBank/DDBJ whole genome shotgun (WGS) entry which is preliminary data.</text>
</comment>
<dbReference type="InterPro" id="IPR019734">
    <property type="entry name" value="TPR_rpt"/>
</dbReference>
<accession>A0ABV6J3E2</accession>
<keyword evidence="2" id="KW-0808">Transferase</keyword>
<keyword evidence="2" id="KW-0328">Glycosyltransferase</keyword>
<organism evidence="2 3">
    <name type="scientific">Paenibacillus mendelii</name>
    <dbReference type="NCBI Taxonomy" id="206163"/>
    <lineage>
        <taxon>Bacteria</taxon>
        <taxon>Bacillati</taxon>
        <taxon>Bacillota</taxon>
        <taxon>Bacilli</taxon>
        <taxon>Bacillales</taxon>
        <taxon>Paenibacillaceae</taxon>
        <taxon>Paenibacillus</taxon>
    </lineage>
</organism>